<dbReference type="RefSeq" id="WP_272458704.1">
    <property type="nucleotide sequence ID" value="NZ_JAGTJJ010000010.1"/>
</dbReference>
<evidence type="ECO:0000256" key="6">
    <source>
        <dbReference type="ARBA" id="ARBA00048447"/>
    </source>
</evidence>
<dbReference type="PANTHER" id="PTHR43691">
    <property type="entry name" value="URIDINE PHOSPHORYLASE"/>
    <property type="match status" value="1"/>
</dbReference>
<dbReference type="Pfam" id="PF01048">
    <property type="entry name" value="PNP_UDP_1"/>
    <property type="match status" value="1"/>
</dbReference>
<keyword evidence="5 8" id="KW-0808">Transferase</keyword>
<evidence type="ECO:0000313" key="9">
    <source>
        <dbReference type="Proteomes" id="UP001151081"/>
    </source>
</evidence>
<accession>A0A9X4ASV2</accession>
<evidence type="ECO:0000256" key="5">
    <source>
        <dbReference type="ARBA" id="ARBA00022679"/>
    </source>
</evidence>
<dbReference type="InterPro" id="IPR004402">
    <property type="entry name" value="DeoD-type"/>
</dbReference>
<feature type="domain" description="Nucleoside phosphorylase" evidence="7">
    <location>
        <begin position="16"/>
        <end position="232"/>
    </location>
</feature>
<evidence type="ECO:0000256" key="4">
    <source>
        <dbReference type="ARBA" id="ARBA00022676"/>
    </source>
</evidence>
<dbReference type="GO" id="GO:0004731">
    <property type="term" value="F:purine-nucleoside phosphorylase activity"/>
    <property type="evidence" value="ECO:0007669"/>
    <property type="project" value="InterPro"/>
</dbReference>
<protein>
    <recommendedName>
        <fullName evidence="3">Uridine phosphorylase</fullName>
        <ecNumber evidence="2">2.4.2.3</ecNumber>
    </recommendedName>
</protein>
<keyword evidence="9" id="KW-1185">Reference proteome</keyword>
<dbReference type="SUPFAM" id="SSF53167">
    <property type="entry name" value="Purine and uridine phosphorylases"/>
    <property type="match status" value="1"/>
</dbReference>
<dbReference type="NCBIfam" id="NF004489">
    <property type="entry name" value="PRK05819.1"/>
    <property type="match status" value="1"/>
</dbReference>
<dbReference type="EC" id="2.4.2.3" evidence="2"/>
<proteinExistence type="inferred from homology"/>
<dbReference type="Gene3D" id="3.40.50.1580">
    <property type="entry name" value="Nucleoside phosphorylase domain"/>
    <property type="match status" value="1"/>
</dbReference>
<dbReference type="InterPro" id="IPR035994">
    <property type="entry name" value="Nucleoside_phosphorylase_sf"/>
</dbReference>
<dbReference type="GO" id="GO:0004850">
    <property type="term" value="F:uridine phosphorylase activity"/>
    <property type="evidence" value="ECO:0007669"/>
    <property type="project" value="UniProtKB-EC"/>
</dbReference>
<reference evidence="8 9" key="1">
    <citation type="submission" date="2021-04" db="EMBL/GenBank/DDBJ databases">
        <title>Genome analysis of Polyangium sp.</title>
        <authorList>
            <person name="Li Y."/>
            <person name="Wang J."/>
        </authorList>
    </citation>
    <scope>NUCLEOTIDE SEQUENCE [LARGE SCALE GENOMIC DNA]</scope>
    <source>
        <strain evidence="8 9">SDU14</strain>
    </source>
</reference>
<dbReference type="HAMAP" id="MF_01627">
    <property type="entry name" value="Pur_nucleosid_phosp"/>
    <property type="match status" value="1"/>
</dbReference>
<comment type="caution">
    <text evidence="8">The sequence shown here is derived from an EMBL/GenBank/DDBJ whole genome shotgun (WGS) entry which is preliminary data.</text>
</comment>
<evidence type="ECO:0000256" key="2">
    <source>
        <dbReference type="ARBA" id="ARBA00011888"/>
    </source>
</evidence>
<comment type="similarity">
    <text evidence="1">Belongs to the PNP/UDP phosphorylase family.</text>
</comment>
<evidence type="ECO:0000256" key="1">
    <source>
        <dbReference type="ARBA" id="ARBA00010456"/>
    </source>
</evidence>
<evidence type="ECO:0000313" key="8">
    <source>
        <dbReference type="EMBL" id="MDC3982881.1"/>
    </source>
</evidence>
<dbReference type="CDD" id="cd09006">
    <property type="entry name" value="PNP_EcPNPI-like"/>
    <property type="match status" value="1"/>
</dbReference>
<organism evidence="8 9">
    <name type="scientific">Polyangium jinanense</name>
    <dbReference type="NCBI Taxonomy" id="2829994"/>
    <lineage>
        <taxon>Bacteria</taxon>
        <taxon>Pseudomonadati</taxon>
        <taxon>Myxococcota</taxon>
        <taxon>Polyangia</taxon>
        <taxon>Polyangiales</taxon>
        <taxon>Polyangiaceae</taxon>
        <taxon>Polyangium</taxon>
    </lineage>
</organism>
<dbReference type="PANTHER" id="PTHR43691:SF11">
    <property type="entry name" value="FI09636P-RELATED"/>
    <property type="match status" value="1"/>
</dbReference>
<dbReference type="Proteomes" id="UP001151081">
    <property type="component" value="Unassembled WGS sequence"/>
</dbReference>
<dbReference type="InterPro" id="IPR000845">
    <property type="entry name" value="Nucleoside_phosphorylase_d"/>
</dbReference>
<keyword evidence="4 8" id="KW-0328">Glycosyltransferase</keyword>
<dbReference type="EMBL" id="JAGTJJ010000010">
    <property type="protein sequence ID" value="MDC3982881.1"/>
    <property type="molecule type" value="Genomic_DNA"/>
</dbReference>
<evidence type="ECO:0000256" key="3">
    <source>
        <dbReference type="ARBA" id="ARBA00021980"/>
    </source>
</evidence>
<dbReference type="AlphaFoldDB" id="A0A9X4ASV2"/>
<dbReference type="PROSITE" id="PS01232">
    <property type="entry name" value="PNP_UDP_1"/>
    <property type="match status" value="1"/>
</dbReference>
<dbReference type="GO" id="GO:0005829">
    <property type="term" value="C:cytosol"/>
    <property type="evidence" value="ECO:0007669"/>
    <property type="project" value="TreeGrafter"/>
</dbReference>
<dbReference type="GO" id="GO:0006152">
    <property type="term" value="P:purine nucleoside catabolic process"/>
    <property type="evidence" value="ECO:0007669"/>
    <property type="project" value="TreeGrafter"/>
</dbReference>
<gene>
    <name evidence="8" type="primary">deoD</name>
    <name evidence="8" type="ORF">KEG57_20380</name>
</gene>
<comment type="catalytic activity">
    <reaction evidence="6">
        <text>uridine + phosphate = alpha-D-ribose 1-phosphate + uracil</text>
        <dbReference type="Rhea" id="RHEA:24388"/>
        <dbReference type="ChEBI" id="CHEBI:16704"/>
        <dbReference type="ChEBI" id="CHEBI:17568"/>
        <dbReference type="ChEBI" id="CHEBI:43474"/>
        <dbReference type="ChEBI" id="CHEBI:57720"/>
        <dbReference type="EC" id="2.4.2.3"/>
    </reaction>
</comment>
<name>A0A9X4ASV2_9BACT</name>
<dbReference type="NCBIfam" id="TIGR00107">
    <property type="entry name" value="deoD"/>
    <property type="match status" value="1"/>
</dbReference>
<sequence>MSTIHISAAPGDFADVVLMPGDPLRARYIAERFLEQPREVTAVRNMLGFTGQYQGQRISVMGHGMGIPSLSIYATELIRNYGARVLIRVGSCGALRPEVDLKEVIVAFAAGTDSRVNRHRFLEHDFPAVADFNLARRAVEIAERRGQPVRAGSVFSADLFYMPEVARLHETLVRMGMLAIEMEVAGLYGVAAEQGARALALLSVADNLPKGTGLSSAERETSFNAMIGLALELAAEEAAAVAPAP</sequence>
<evidence type="ECO:0000259" key="7">
    <source>
        <dbReference type="Pfam" id="PF01048"/>
    </source>
</evidence>
<dbReference type="InterPro" id="IPR018016">
    <property type="entry name" value="Nucleoside_phosphorylase_CS"/>
</dbReference>